<evidence type="ECO:0000313" key="2">
    <source>
        <dbReference type="EMBL" id="MFC6019019.1"/>
    </source>
</evidence>
<reference evidence="3" key="1">
    <citation type="journal article" date="2019" name="Int. J. Syst. Evol. Microbiol.">
        <title>The Global Catalogue of Microorganisms (GCM) 10K type strain sequencing project: providing services to taxonomists for standard genome sequencing and annotation.</title>
        <authorList>
            <consortium name="The Broad Institute Genomics Platform"/>
            <consortium name="The Broad Institute Genome Sequencing Center for Infectious Disease"/>
            <person name="Wu L."/>
            <person name="Ma J."/>
        </authorList>
    </citation>
    <scope>NUCLEOTIDE SEQUENCE [LARGE SCALE GENOMIC DNA]</scope>
    <source>
        <strain evidence="3">ZS-35-S2</strain>
    </source>
</reference>
<gene>
    <name evidence="2" type="ORF">ACFP2T_22765</name>
</gene>
<organism evidence="2 3">
    <name type="scientific">Plantactinospora solaniradicis</name>
    <dbReference type="NCBI Taxonomy" id="1723736"/>
    <lineage>
        <taxon>Bacteria</taxon>
        <taxon>Bacillati</taxon>
        <taxon>Actinomycetota</taxon>
        <taxon>Actinomycetes</taxon>
        <taxon>Micromonosporales</taxon>
        <taxon>Micromonosporaceae</taxon>
        <taxon>Plantactinospora</taxon>
    </lineage>
</organism>
<dbReference type="RefSeq" id="WP_377424786.1">
    <property type="nucleotide sequence ID" value="NZ_JBHSPR010000018.1"/>
</dbReference>
<evidence type="ECO:0000313" key="3">
    <source>
        <dbReference type="Proteomes" id="UP001596203"/>
    </source>
</evidence>
<keyword evidence="3" id="KW-1185">Reference proteome</keyword>
<feature type="region of interest" description="Disordered" evidence="1">
    <location>
        <begin position="41"/>
        <end position="84"/>
    </location>
</feature>
<feature type="compositionally biased region" description="Low complexity" evidence="1">
    <location>
        <begin position="47"/>
        <end position="61"/>
    </location>
</feature>
<comment type="caution">
    <text evidence="2">The sequence shown here is derived from an EMBL/GenBank/DDBJ whole genome shotgun (WGS) entry which is preliminary data.</text>
</comment>
<accession>A0ABW1KBQ5</accession>
<name>A0ABW1KBQ5_9ACTN</name>
<proteinExistence type="predicted"/>
<dbReference type="EMBL" id="JBHSPR010000018">
    <property type="protein sequence ID" value="MFC6019019.1"/>
    <property type="molecule type" value="Genomic_DNA"/>
</dbReference>
<protein>
    <submittedName>
        <fullName evidence="2">Uncharacterized protein</fullName>
    </submittedName>
</protein>
<sequence>MFRPPSPDSPTGRSRVVGALIAGGLAVVGCIATAACGVPPELEQSQPSTRPTPSPTVTATPTPVPTPTPPTASPTSASGLVPCAGNPSQAQVTALLRRSANLPRSARVSYQVGPLCAANWQFSVVTVAGREPLQAVTTGPGNALRLVTAGTEVCTVRVRTEAPTAIRTAACDAAPSPSGGL</sequence>
<evidence type="ECO:0000256" key="1">
    <source>
        <dbReference type="SAM" id="MobiDB-lite"/>
    </source>
</evidence>
<feature type="compositionally biased region" description="Pro residues" evidence="1">
    <location>
        <begin position="62"/>
        <end position="72"/>
    </location>
</feature>
<dbReference type="Proteomes" id="UP001596203">
    <property type="component" value="Unassembled WGS sequence"/>
</dbReference>
<dbReference type="PROSITE" id="PS51257">
    <property type="entry name" value="PROKAR_LIPOPROTEIN"/>
    <property type="match status" value="1"/>
</dbReference>